<dbReference type="EMBL" id="GGEC01004157">
    <property type="protein sequence ID" value="MBW84640.1"/>
    <property type="molecule type" value="Transcribed_RNA"/>
</dbReference>
<dbReference type="AlphaFoldDB" id="A0A2P2ITU9"/>
<reference evidence="1" key="1">
    <citation type="submission" date="2018-02" db="EMBL/GenBank/DDBJ databases">
        <title>Rhizophora mucronata_Transcriptome.</title>
        <authorList>
            <person name="Meera S.P."/>
            <person name="Sreeshan A."/>
            <person name="Augustine A."/>
        </authorList>
    </citation>
    <scope>NUCLEOTIDE SEQUENCE</scope>
    <source>
        <tissue evidence="1">Leaf</tissue>
    </source>
</reference>
<accession>A0A2P2ITU9</accession>
<evidence type="ECO:0000313" key="1">
    <source>
        <dbReference type="EMBL" id="MBW84640.1"/>
    </source>
</evidence>
<name>A0A2P2ITU9_RHIMU</name>
<proteinExistence type="predicted"/>
<protein>
    <submittedName>
        <fullName evidence="1">Uncharacterized protein</fullName>
    </submittedName>
</protein>
<organism evidence="1">
    <name type="scientific">Rhizophora mucronata</name>
    <name type="common">Asiatic mangrove</name>
    <dbReference type="NCBI Taxonomy" id="61149"/>
    <lineage>
        <taxon>Eukaryota</taxon>
        <taxon>Viridiplantae</taxon>
        <taxon>Streptophyta</taxon>
        <taxon>Embryophyta</taxon>
        <taxon>Tracheophyta</taxon>
        <taxon>Spermatophyta</taxon>
        <taxon>Magnoliopsida</taxon>
        <taxon>eudicotyledons</taxon>
        <taxon>Gunneridae</taxon>
        <taxon>Pentapetalae</taxon>
        <taxon>rosids</taxon>
        <taxon>fabids</taxon>
        <taxon>Malpighiales</taxon>
        <taxon>Rhizophoraceae</taxon>
        <taxon>Rhizophora</taxon>
    </lineage>
</organism>
<sequence>MQNALMAILCFTVKGYSTTENDRACVGNGWNLTVNNMR</sequence>